<keyword evidence="9" id="KW-0004">4Fe-4S</keyword>
<dbReference type="GO" id="GO:0005737">
    <property type="term" value="C:cytoplasm"/>
    <property type="evidence" value="ECO:0007669"/>
    <property type="project" value="UniProtKB-SubCell"/>
</dbReference>
<dbReference type="OrthoDB" id="9808022at2"/>
<dbReference type="AlphaFoldDB" id="A0A1T4VN83"/>
<dbReference type="SFLD" id="SFLDS00029">
    <property type="entry name" value="Radical_SAM"/>
    <property type="match status" value="1"/>
</dbReference>
<dbReference type="GO" id="GO:0046872">
    <property type="term" value="F:metal ion binding"/>
    <property type="evidence" value="ECO:0007669"/>
    <property type="project" value="UniProtKB-UniRule"/>
</dbReference>
<dbReference type="SFLD" id="SFLDF00288">
    <property type="entry name" value="HemN-like__clustered_with_nucl"/>
    <property type="match status" value="1"/>
</dbReference>
<dbReference type="InterPro" id="IPR013785">
    <property type="entry name" value="Aldolase_TIM"/>
</dbReference>
<evidence type="ECO:0000256" key="3">
    <source>
        <dbReference type="ARBA" id="ARBA00022617"/>
    </source>
</evidence>
<evidence type="ECO:0000256" key="7">
    <source>
        <dbReference type="ARBA" id="ARBA00023014"/>
    </source>
</evidence>
<dbReference type="PANTHER" id="PTHR13932">
    <property type="entry name" value="COPROPORPHYRINIGEN III OXIDASE"/>
    <property type="match status" value="1"/>
</dbReference>
<feature type="domain" description="Radical SAM core" evidence="10">
    <location>
        <begin position="1"/>
        <end position="233"/>
    </location>
</feature>
<dbReference type="InterPro" id="IPR058240">
    <property type="entry name" value="rSAM_sf"/>
</dbReference>
<evidence type="ECO:0000256" key="1">
    <source>
        <dbReference type="ARBA" id="ARBA00006100"/>
    </source>
</evidence>
<dbReference type="InterPro" id="IPR006638">
    <property type="entry name" value="Elp3/MiaA/NifB-like_rSAM"/>
</dbReference>
<organism evidence="11 12">
    <name type="scientific">Eubacterium uniforme</name>
    <dbReference type="NCBI Taxonomy" id="39495"/>
    <lineage>
        <taxon>Bacteria</taxon>
        <taxon>Bacillati</taxon>
        <taxon>Bacillota</taxon>
        <taxon>Clostridia</taxon>
        <taxon>Eubacteriales</taxon>
        <taxon>Eubacteriaceae</taxon>
        <taxon>Eubacterium</taxon>
    </lineage>
</organism>
<keyword evidence="3 9" id="KW-0349">Heme</keyword>
<dbReference type="EMBL" id="FUXZ01000007">
    <property type="protein sequence ID" value="SKA66423.1"/>
    <property type="molecule type" value="Genomic_DNA"/>
</dbReference>
<dbReference type="PANTHER" id="PTHR13932:SF5">
    <property type="entry name" value="RADICAL S-ADENOSYL METHIONINE DOMAIN-CONTAINING PROTEIN 1, MITOCHONDRIAL"/>
    <property type="match status" value="1"/>
</dbReference>
<dbReference type="SFLD" id="SFLDF00562">
    <property type="entry name" value="HemN-like__clustered_with_heat"/>
    <property type="match status" value="1"/>
</dbReference>
<evidence type="ECO:0000313" key="11">
    <source>
        <dbReference type="EMBL" id="SKA66423.1"/>
    </source>
</evidence>
<dbReference type="PROSITE" id="PS51918">
    <property type="entry name" value="RADICAL_SAM"/>
    <property type="match status" value="1"/>
</dbReference>
<gene>
    <name evidence="11" type="ORF">SAMN02745111_01304</name>
</gene>
<comment type="similarity">
    <text evidence="1">Belongs to the anaerobic coproporphyrinogen-III oxidase family. HemW subfamily.</text>
</comment>
<protein>
    <recommendedName>
        <fullName evidence="2 9">Heme chaperone HemW</fullName>
    </recommendedName>
</protein>
<dbReference type="InterPro" id="IPR034505">
    <property type="entry name" value="Coproporphyrinogen-III_oxidase"/>
</dbReference>
<dbReference type="InterPro" id="IPR004559">
    <property type="entry name" value="HemW-like"/>
</dbReference>
<keyword evidence="6 9" id="KW-0408">Iron</keyword>
<dbReference type="STRING" id="39495.SAMN02745111_01304"/>
<evidence type="ECO:0000256" key="2">
    <source>
        <dbReference type="ARBA" id="ARBA00017228"/>
    </source>
</evidence>
<dbReference type="GO" id="GO:0051539">
    <property type="term" value="F:4 iron, 4 sulfur cluster binding"/>
    <property type="evidence" value="ECO:0007669"/>
    <property type="project" value="UniProtKB-UniRule"/>
</dbReference>
<evidence type="ECO:0000256" key="5">
    <source>
        <dbReference type="ARBA" id="ARBA00022723"/>
    </source>
</evidence>
<dbReference type="Pfam" id="PF04055">
    <property type="entry name" value="Radical_SAM"/>
    <property type="match status" value="1"/>
</dbReference>
<keyword evidence="5 9" id="KW-0479">Metal-binding</keyword>
<dbReference type="Gene3D" id="3.20.20.70">
    <property type="entry name" value="Aldolase class I"/>
    <property type="match status" value="1"/>
</dbReference>
<evidence type="ECO:0000256" key="4">
    <source>
        <dbReference type="ARBA" id="ARBA00022691"/>
    </source>
</evidence>
<dbReference type="Proteomes" id="UP000190814">
    <property type="component" value="Unassembled WGS sequence"/>
</dbReference>
<dbReference type="SFLD" id="SFLDG01065">
    <property type="entry name" value="anaerobic_coproporphyrinogen-I"/>
    <property type="match status" value="1"/>
</dbReference>
<evidence type="ECO:0000259" key="10">
    <source>
        <dbReference type="PROSITE" id="PS51918"/>
    </source>
</evidence>
<evidence type="ECO:0000256" key="6">
    <source>
        <dbReference type="ARBA" id="ARBA00023004"/>
    </source>
</evidence>
<reference evidence="11 12" key="1">
    <citation type="submission" date="2017-02" db="EMBL/GenBank/DDBJ databases">
        <authorList>
            <person name="Peterson S.W."/>
        </authorList>
    </citation>
    <scope>NUCLEOTIDE SEQUENCE [LARGE SCALE GENOMIC DNA]</scope>
    <source>
        <strain evidence="11 12">ATCC 35992</strain>
    </source>
</reference>
<dbReference type="NCBIfam" id="TIGR00539">
    <property type="entry name" value="hemN_rel"/>
    <property type="match status" value="1"/>
</dbReference>
<keyword evidence="12" id="KW-1185">Reference proteome</keyword>
<evidence type="ECO:0000313" key="12">
    <source>
        <dbReference type="Proteomes" id="UP000190814"/>
    </source>
</evidence>
<dbReference type="Pfam" id="PF06969">
    <property type="entry name" value="HemN_C"/>
    <property type="match status" value="1"/>
</dbReference>
<evidence type="ECO:0000256" key="9">
    <source>
        <dbReference type="RuleBase" id="RU364116"/>
    </source>
</evidence>
<dbReference type="InterPro" id="IPR007197">
    <property type="entry name" value="rSAM"/>
</dbReference>
<accession>A0A1T4VN83</accession>
<evidence type="ECO:0000256" key="8">
    <source>
        <dbReference type="ARBA" id="ARBA00023186"/>
    </source>
</evidence>
<dbReference type="CDD" id="cd01335">
    <property type="entry name" value="Radical_SAM"/>
    <property type="match status" value="1"/>
</dbReference>
<dbReference type="SUPFAM" id="SSF102114">
    <property type="entry name" value="Radical SAM enzymes"/>
    <property type="match status" value="1"/>
</dbReference>
<dbReference type="GO" id="GO:0004109">
    <property type="term" value="F:coproporphyrinogen oxidase activity"/>
    <property type="evidence" value="ECO:0007669"/>
    <property type="project" value="InterPro"/>
</dbReference>
<keyword evidence="4 9" id="KW-0949">S-adenosyl-L-methionine</keyword>
<keyword evidence="7 9" id="KW-0411">Iron-sulfur</keyword>
<keyword evidence="8 9" id="KW-0143">Chaperone</keyword>
<comment type="function">
    <text evidence="9">Probably acts as a heme chaperone, transferring heme to an unknown acceptor. Binds one molecule of heme per monomer, possibly covalently. Binds 1 [4Fe-4S] cluster. The cluster is coordinated with 3 cysteines and an exchangeable S-adenosyl-L-methionine.</text>
</comment>
<dbReference type="SFLD" id="SFLDG01082">
    <property type="entry name" value="B12-binding_domain_containing"/>
    <property type="match status" value="1"/>
</dbReference>
<dbReference type="InterPro" id="IPR010723">
    <property type="entry name" value="HemN_C"/>
</dbReference>
<sequence length="376" mass="43542">MEIYVHIPFCIKKCTYCDFLSAPMDDEIKDKYVKALCKEIENGNNKDEFVSSIFIGGGTPTVLKGEYIEKIIYTICENYNVNLDAEISIECNPGTITYEKLISYKRSGINRISFGLQSSHNDELKKLGRIHTYEDFVENFELARQVGFKNINIDLMSGLINQSLKKFSDTLNKVAKLNPEHISVYSLIIEENTPLYEYVRKMERDGIDIRPLEEVEREMYKVTKQILSSFGYERYEISNYSKSGYECKHNIGYWTGIDYIGFGIGAASYKNFGNKAIRWKNTDSISKYLDNIETKQDVERLTIDDMMSEYMILGFRLCKGVSKKDFYNKFGVTLQKKYGDIINKYLVNGFLAENEDRVFLSEKGIDVSNYILCDFM</sequence>
<name>A0A1T4VN83_9FIRM</name>
<proteinExistence type="inferred from homology"/>
<dbReference type="SMART" id="SM00729">
    <property type="entry name" value="Elp3"/>
    <property type="match status" value="1"/>
</dbReference>
<comment type="subcellular location">
    <subcellularLocation>
        <location evidence="9">Cytoplasm</location>
    </subcellularLocation>
</comment>
<dbReference type="RefSeq" id="WP_078766168.1">
    <property type="nucleotide sequence ID" value="NZ_FUXZ01000007.1"/>
</dbReference>
<dbReference type="GO" id="GO:0006779">
    <property type="term" value="P:porphyrin-containing compound biosynthetic process"/>
    <property type="evidence" value="ECO:0007669"/>
    <property type="project" value="InterPro"/>
</dbReference>
<keyword evidence="9" id="KW-0963">Cytoplasm</keyword>